<evidence type="ECO:0000313" key="10">
    <source>
        <dbReference type="Proteomes" id="UP000179797"/>
    </source>
</evidence>
<accession>A0A1S1YSP1</accession>
<evidence type="ECO:0000256" key="4">
    <source>
        <dbReference type="ARBA" id="ARBA00022452"/>
    </source>
</evidence>
<dbReference type="EMBL" id="JRYR02000002">
    <property type="protein sequence ID" value="OHX64040.1"/>
    <property type="molecule type" value="Genomic_DNA"/>
</dbReference>
<keyword evidence="3" id="KW-0813">Transport</keyword>
<keyword evidence="4" id="KW-1134">Transmembrane beta strand</keyword>
<dbReference type="InterPro" id="IPR051906">
    <property type="entry name" value="TolC-like"/>
</dbReference>
<dbReference type="GO" id="GO:0015288">
    <property type="term" value="F:porin activity"/>
    <property type="evidence" value="ECO:0007669"/>
    <property type="project" value="TreeGrafter"/>
</dbReference>
<organism evidence="9 10">
    <name type="scientific">Flammeovirga pacifica</name>
    <dbReference type="NCBI Taxonomy" id="915059"/>
    <lineage>
        <taxon>Bacteria</taxon>
        <taxon>Pseudomonadati</taxon>
        <taxon>Bacteroidota</taxon>
        <taxon>Cytophagia</taxon>
        <taxon>Cytophagales</taxon>
        <taxon>Flammeovirgaceae</taxon>
        <taxon>Flammeovirga</taxon>
    </lineage>
</organism>
<sequence>MMKKLELTIGLICLMFSSVYGQWITDPFLSEYRKDAVDHEQLVKMAEGNVSIAHHEYKTTVADMMPKLEASSDYWYVQNPMSFSMPDDPRFGELAGADFAGLANHQYGLYTNVMQPIYKGGVLKERKKKAAVQSQIKLDELAITTQDVIMATDLQYWQTVAQKEVVNAMKDYERDLTRVKDLVNNKLAFGKANKSELLMTEVRVNRAQLAVVQSENTYKLFVMSLNRLIGKTFEENTTVSDSIEVERVEYENIQPIQRPELLVKEKMLQLQEHDEKIVKGMYKPQISGVGTASYSSPGYNMQPGAVPNVQAGLMLNIPIYNAGKKGQLKAAQQLKIQNASLAIERENELQQLEIAKKRVAYENAMKETSIAYASLAKARENAMVLEDRFAKGVVEILEVIDAQLYVEQAIIEYIQSKLKTQIQMTYYTRAIGRLTIN</sequence>
<comment type="similarity">
    <text evidence="2">Belongs to the outer membrane factor (OMF) (TC 1.B.17) family.</text>
</comment>
<reference evidence="9 10" key="1">
    <citation type="journal article" date="2012" name="Int. J. Syst. Evol. Microbiol.">
        <title>Flammeovirga pacifica sp. nov., isolated from deep-sea sediment.</title>
        <authorList>
            <person name="Xu H."/>
            <person name="Fu Y."/>
            <person name="Yang N."/>
            <person name="Ding Z."/>
            <person name="Lai Q."/>
            <person name="Zeng R."/>
        </authorList>
    </citation>
    <scope>NUCLEOTIDE SEQUENCE [LARGE SCALE GENOMIC DNA]</scope>
    <source>
        <strain evidence="10">DSM 24597 / LMG 26175 / WPAGA1</strain>
    </source>
</reference>
<dbReference type="Proteomes" id="UP000179797">
    <property type="component" value="Unassembled WGS sequence"/>
</dbReference>
<keyword evidence="5" id="KW-0812">Transmembrane</keyword>
<feature type="coiled-coil region" evidence="8">
    <location>
        <begin position="331"/>
        <end position="358"/>
    </location>
</feature>
<dbReference type="RefSeq" id="WP_044218225.1">
    <property type="nucleotide sequence ID" value="NZ_JRYR02000002.1"/>
</dbReference>
<evidence type="ECO:0000256" key="8">
    <source>
        <dbReference type="SAM" id="Coils"/>
    </source>
</evidence>
<dbReference type="PANTHER" id="PTHR30026">
    <property type="entry name" value="OUTER MEMBRANE PROTEIN TOLC"/>
    <property type="match status" value="1"/>
</dbReference>
<evidence type="ECO:0008006" key="11">
    <source>
        <dbReference type="Google" id="ProtNLM"/>
    </source>
</evidence>
<dbReference type="OrthoDB" id="1046615at2"/>
<evidence type="ECO:0000256" key="5">
    <source>
        <dbReference type="ARBA" id="ARBA00022692"/>
    </source>
</evidence>
<dbReference type="Pfam" id="PF02321">
    <property type="entry name" value="OEP"/>
    <property type="match status" value="2"/>
</dbReference>
<proteinExistence type="inferred from homology"/>
<dbReference type="GO" id="GO:1990281">
    <property type="term" value="C:efflux pump complex"/>
    <property type="evidence" value="ECO:0007669"/>
    <property type="project" value="TreeGrafter"/>
</dbReference>
<evidence type="ECO:0000256" key="7">
    <source>
        <dbReference type="ARBA" id="ARBA00023237"/>
    </source>
</evidence>
<keyword evidence="10" id="KW-1185">Reference proteome</keyword>
<dbReference type="PANTHER" id="PTHR30026:SF20">
    <property type="entry name" value="OUTER MEMBRANE PROTEIN TOLC"/>
    <property type="match status" value="1"/>
</dbReference>
<comment type="caution">
    <text evidence="9">The sequence shown here is derived from an EMBL/GenBank/DDBJ whole genome shotgun (WGS) entry which is preliminary data.</text>
</comment>
<name>A0A1S1YSP1_FLAPC</name>
<keyword evidence="6" id="KW-0472">Membrane</keyword>
<evidence type="ECO:0000256" key="6">
    <source>
        <dbReference type="ARBA" id="ARBA00023136"/>
    </source>
</evidence>
<evidence type="ECO:0000256" key="1">
    <source>
        <dbReference type="ARBA" id="ARBA00004442"/>
    </source>
</evidence>
<dbReference type="InterPro" id="IPR003423">
    <property type="entry name" value="OMP_efflux"/>
</dbReference>
<dbReference type="STRING" id="915059.NH26_20745"/>
<gene>
    <name evidence="9" type="ORF">NH26_20745</name>
</gene>
<evidence type="ECO:0000313" key="9">
    <source>
        <dbReference type="EMBL" id="OHX64040.1"/>
    </source>
</evidence>
<comment type="subcellular location">
    <subcellularLocation>
        <location evidence="1">Cell outer membrane</location>
    </subcellularLocation>
</comment>
<evidence type="ECO:0000256" key="3">
    <source>
        <dbReference type="ARBA" id="ARBA00022448"/>
    </source>
</evidence>
<dbReference type="GO" id="GO:0015562">
    <property type="term" value="F:efflux transmembrane transporter activity"/>
    <property type="evidence" value="ECO:0007669"/>
    <property type="project" value="InterPro"/>
</dbReference>
<dbReference type="SUPFAM" id="SSF56954">
    <property type="entry name" value="Outer membrane efflux proteins (OEP)"/>
    <property type="match status" value="1"/>
</dbReference>
<evidence type="ECO:0000256" key="2">
    <source>
        <dbReference type="ARBA" id="ARBA00007613"/>
    </source>
</evidence>
<keyword evidence="8" id="KW-0175">Coiled coil</keyword>
<keyword evidence="7" id="KW-0998">Cell outer membrane</keyword>
<dbReference type="Gene3D" id="1.20.1600.10">
    <property type="entry name" value="Outer membrane efflux proteins (OEP)"/>
    <property type="match status" value="1"/>
</dbReference>
<protein>
    <recommendedName>
        <fullName evidence="11">Transporter</fullName>
    </recommendedName>
</protein>
<dbReference type="GO" id="GO:0009279">
    <property type="term" value="C:cell outer membrane"/>
    <property type="evidence" value="ECO:0007669"/>
    <property type="project" value="UniProtKB-SubCell"/>
</dbReference>
<dbReference type="AlphaFoldDB" id="A0A1S1YSP1"/>